<dbReference type="AlphaFoldDB" id="A0A212ITL6"/>
<keyword evidence="3" id="KW-0479">Metal-binding</keyword>
<dbReference type="Gene3D" id="3.30.70.20">
    <property type="match status" value="3"/>
</dbReference>
<keyword evidence="6" id="KW-0411">Iron-sulfur</keyword>
<dbReference type="InterPro" id="IPR051684">
    <property type="entry name" value="Electron_Trans/Redox"/>
</dbReference>
<dbReference type="PANTHER" id="PTHR30176:SF3">
    <property type="entry name" value="FERREDOXIN-TYPE PROTEIN NAPH"/>
    <property type="match status" value="1"/>
</dbReference>
<protein>
    <submittedName>
        <fullName evidence="10">4Fe-4S ferredoxin iron-sulfur binding domain protein</fullName>
    </submittedName>
</protein>
<evidence type="ECO:0000256" key="7">
    <source>
        <dbReference type="SAM" id="MobiDB-lite"/>
    </source>
</evidence>
<gene>
    <name evidence="10" type="ORF">KL86DPRO_10048</name>
</gene>
<dbReference type="CDD" id="cd16373">
    <property type="entry name" value="DMSOR_beta_like"/>
    <property type="match status" value="1"/>
</dbReference>
<feature type="domain" description="4Fe-4S ferredoxin-type" evidence="9">
    <location>
        <begin position="406"/>
        <end position="438"/>
    </location>
</feature>
<feature type="domain" description="4Fe-4S ferredoxin-type" evidence="9">
    <location>
        <begin position="235"/>
        <end position="266"/>
    </location>
</feature>
<accession>A0A212ITL6</accession>
<keyword evidence="5" id="KW-0408">Iron</keyword>
<keyword evidence="8" id="KW-1133">Transmembrane helix</keyword>
<dbReference type="Pfam" id="PF12801">
    <property type="entry name" value="Fer4_5"/>
    <property type="match status" value="2"/>
</dbReference>
<feature type="domain" description="4Fe-4S ferredoxin-type" evidence="9">
    <location>
        <begin position="368"/>
        <end position="398"/>
    </location>
</feature>
<reference evidence="10" key="1">
    <citation type="submission" date="2016-04" db="EMBL/GenBank/DDBJ databases">
        <authorList>
            <person name="Evans L.H."/>
            <person name="Alamgir A."/>
            <person name="Owens N."/>
            <person name="Weber N.D."/>
            <person name="Virtaneva K."/>
            <person name="Barbian K."/>
            <person name="Babar A."/>
            <person name="Rosenke K."/>
        </authorList>
    </citation>
    <scope>NUCLEOTIDE SEQUENCE</scope>
    <source>
        <strain evidence="10">86</strain>
    </source>
</reference>
<evidence type="ECO:0000256" key="3">
    <source>
        <dbReference type="ARBA" id="ARBA00022723"/>
    </source>
</evidence>
<sequence>MKRIGNARILQRCVQAASLVLFIALLLLTAWPLADAWLPQDAFLRLDPLAALLVPAAAREWIARLWPGLLVIAASVVFGRVFCGYICPMGITLDIARWCSRFFFGRAAHAARPSLSPHWRRVKYLILTAMAVAAALGVNMLFWGSPIALITRLYALLLHPLLLLAGSTTLELGQPVLASLGLSGLEYANIAPRRFDTLYFILAFFAILFALERVRPRFWCRYLCPAGALLGLVSHRPFWRRGVTRCTGCDECARQCPTGAIMPGGLTCRHGECIACRSCVDACPVKGVAFTFSAGEARPESVERKSAGGESACPALRCGHLPSRRALLGAAGTGALLTGIQYSGRGSFLVAESLGNPWSEALIRPPGALPEAAFLDRCIRCGQCMKVCPENALQPAWFEAGVEGMFSPVLVPRRGPCEPDCNACGAVCPTQAIQFLPLEEKHWAKAGTAVVLHHRCLAWAEDRRCMVCQEVCPFGSVRIVQKEGQAVPVPVVDPMRCFGCGYCEHHCPTNAPSIRVEPLNALRRADGRYRDAARDLGYTLEPGAHGSAPPEDAAGPPDSDLPPGFSP</sequence>
<organism evidence="10">
    <name type="scientific">uncultured delta proteobacterium</name>
    <dbReference type="NCBI Taxonomy" id="34034"/>
    <lineage>
        <taxon>Bacteria</taxon>
        <taxon>Deltaproteobacteria</taxon>
        <taxon>environmental samples</taxon>
    </lineage>
</organism>
<dbReference type="InterPro" id="IPR017896">
    <property type="entry name" value="4Fe4S_Fe-S-bd"/>
</dbReference>
<dbReference type="PROSITE" id="PS00198">
    <property type="entry name" value="4FE4S_FER_1"/>
    <property type="match status" value="4"/>
</dbReference>
<dbReference type="PANTHER" id="PTHR30176">
    <property type="entry name" value="FERREDOXIN-TYPE PROTEIN NAPH"/>
    <property type="match status" value="1"/>
</dbReference>
<evidence type="ECO:0000256" key="8">
    <source>
        <dbReference type="SAM" id="Phobius"/>
    </source>
</evidence>
<feature type="transmembrane region" description="Helical" evidence="8">
    <location>
        <begin position="197"/>
        <end position="214"/>
    </location>
</feature>
<feature type="domain" description="4Fe-4S ferredoxin-type" evidence="9">
    <location>
        <begin position="488"/>
        <end position="517"/>
    </location>
</feature>
<dbReference type="GO" id="GO:0051539">
    <property type="term" value="F:4 iron, 4 sulfur cluster binding"/>
    <property type="evidence" value="ECO:0007669"/>
    <property type="project" value="UniProtKB-KW"/>
</dbReference>
<keyword evidence="8" id="KW-0812">Transmembrane</keyword>
<feature type="transmembrane region" description="Helical" evidence="8">
    <location>
        <begin position="122"/>
        <end position="142"/>
    </location>
</feature>
<feature type="region of interest" description="Disordered" evidence="7">
    <location>
        <begin position="539"/>
        <end position="567"/>
    </location>
</feature>
<dbReference type="Pfam" id="PF00037">
    <property type="entry name" value="Fer4"/>
    <property type="match status" value="2"/>
</dbReference>
<name>A0A212ITL6_9DELT</name>
<evidence type="ECO:0000256" key="4">
    <source>
        <dbReference type="ARBA" id="ARBA00022982"/>
    </source>
</evidence>
<evidence type="ECO:0000259" key="9">
    <source>
        <dbReference type="PROSITE" id="PS51379"/>
    </source>
</evidence>
<dbReference type="GO" id="GO:0005886">
    <property type="term" value="C:plasma membrane"/>
    <property type="evidence" value="ECO:0007669"/>
    <property type="project" value="TreeGrafter"/>
</dbReference>
<feature type="transmembrane region" description="Helical" evidence="8">
    <location>
        <begin position="65"/>
        <end position="87"/>
    </location>
</feature>
<dbReference type="Pfam" id="PF12838">
    <property type="entry name" value="Fer4_7"/>
    <property type="match status" value="1"/>
</dbReference>
<feature type="domain" description="4Fe-4S ferredoxin-type" evidence="9">
    <location>
        <begin position="270"/>
        <end position="293"/>
    </location>
</feature>
<evidence type="ECO:0000256" key="2">
    <source>
        <dbReference type="ARBA" id="ARBA00022485"/>
    </source>
</evidence>
<dbReference type="PROSITE" id="PS51379">
    <property type="entry name" value="4FE4S_FER_2"/>
    <property type="match status" value="5"/>
</dbReference>
<evidence type="ECO:0000256" key="5">
    <source>
        <dbReference type="ARBA" id="ARBA00023004"/>
    </source>
</evidence>
<dbReference type="EMBL" id="FLUQ01000001">
    <property type="protein sequence ID" value="SBV90544.1"/>
    <property type="molecule type" value="Genomic_DNA"/>
</dbReference>
<dbReference type="InterPro" id="IPR017900">
    <property type="entry name" value="4Fe4S_Fe_S_CS"/>
</dbReference>
<evidence type="ECO:0000256" key="6">
    <source>
        <dbReference type="ARBA" id="ARBA00023014"/>
    </source>
</evidence>
<keyword evidence="4" id="KW-0249">Electron transport</keyword>
<proteinExistence type="predicted"/>
<dbReference type="GO" id="GO:0046872">
    <property type="term" value="F:metal ion binding"/>
    <property type="evidence" value="ECO:0007669"/>
    <property type="project" value="UniProtKB-KW"/>
</dbReference>
<evidence type="ECO:0000313" key="10">
    <source>
        <dbReference type="EMBL" id="SBV90544.1"/>
    </source>
</evidence>
<keyword evidence="1" id="KW-0813">Transport</keyword>
<evidence type="ECO:0000256" key="1">
    <source>
        <dbReference type="ARBA" id="ARBA00022448"/>
    </source>
</evidence>
<keyword evidence="8" id="KW-0472">Membrane</keyword>
<dbReference type="Pfam" id="PF12800">
    <property type="entry name" value="Fer4_4"/>
    <property type="match status" value="1"/>
</dbReference>
<dbReference type="SUPFAM" id="SSF54862">
    <property type="entry name" value="4Fe-4S ferredoxins"/>
    <property type="match status" value="2"/>
</dbReference>
<feature type="transmembrane region" description="Helical" evidence="8">
    <location>
        <begin position="162"/>
        <end position="185"/>
    </location>
</feature>
<keyword evidence="2" id="KW-0004">4Fe-4S</keyword>